<dbReference type="PANTHER" id="PTHR43806">
    <property type="entry name" value="PEPTIDASE S8"/>
    <property type="match status" value="1"/>
</dbReference>
<dbReference type="PANTHER" id="PTHR43806:SF11">
    <property type="entry name" value="CEREVISIN-RELATED"/>
    <property type="match status" value="1"/>
</dbReference>
<sequence>MKKSLFVLLLSLCVLAGGAQVDVKEYSPKLTASTVNLMEKAVVTRTLSPEQTVNVFIRLADGADIERIGRIYGVKFNVGTGNLYTAVVPMSMLAALADDDGVEAVDAGQEVHMMMDAARRLTHVDEVHAGTSLTMPFTGKGVLVGIIDAGFDFNHPNFRDKDGNCRIQAVWDQNNFLVTDSDYGYGKEYRSTAEIVSAGRDMELTGDTHGTHVAGIATGSYDGPYLGVAPEADIVLVSTNKTEQGIIDGIDYLLEYAEKAGKPISINLSIGTVLGYKDGTDAFSVLIDNLMEGQTGKVISIAAGNEGDRNSTLSGLFGADCTGVKSFWIPPTYNRDNLFIQGERGADYELVLSLKNKDTGEKLFTKTFTSDERQTLSFKDFGSQASDNGHLSVSVSENPSNGNPCFRVTMTYDLPETEIWEVALSSESGRYMINSDYGEFVSLGKNGYSAGTNESSIAATATGFNSIAVGAYVSKNTYNDLSGSIHDKDWTLEDIYPLSGKGPTYDNRIKPDVVAPGAAVVSSFNSYANSFYVSPEDKVTSVVDDYTGRTYSWGVASGTSMATPVVTGTLALWLEANPYLSLEDIRRIIESTSSHDTFTGEVANGVFGHGKLDAFAGLKYLEQNTSIIQNEILGLKYELHDGILFVSTDTDISRIDIYGIDGKMLGSEKGYGKEIRMRLPSDGVFFVRIVTDTWQKTLKLAF</sequence>
<reference evidence="10" key="2">
    <citation type="journal article" date="2021" name="Sci. Rep.">
        <title>The distribution of antibiotic resistance genes in chicken gut microbiota commensals.</title>
        <authorList>
            <person name="Juricova H."/>
            <person name="Matiasovicova J."/>
            <person name="Kubasova T."/>
            <person name="Cejkova D."/>
            <person name="Rychlik I."/>
        </authorList>
    </citation>
    <scope>NUCLEOTIDE SEQUENCE</scope>
    <source>
        <strain evidence="10">An824</strain>
    </source>
</reference>
<protein>
    <submittedName>
        <fullName evidence="10">S8 family serine peptidase</fullName>
    </submittedName>
</protein>
<dbReference type="PROSITE" id="PS51892">
    <property type="entry name" value="SUBTILASE"/>
    <property type="match status" value="1"/>
</dbReference>
<evidence type="ECO:0000256" key="2">
    <source>
        <dbReference type="ARBA" id="ARBA00022670"/>
    </source>
</evidence>
<proteinExistence type="inferred from homology"/>
<dbReference type="GO" id="GO:0004252">
    <property type="term" value="F:serine-type endopeptidase activity"/>
    <property type="evidence" value="ECO:0007669"/>
    <property type="project" value="UniProtKB-UniRule"/>
</dbReference>
<keyword evidence="3 6" id="KW-0378">Hydrolase</keyword>
<reference evidence="10" key="1">
    <citation type="submission" date="2020-08" db="EMBL/GenBank/DDBJ databases">
        <authorList>
            <person name="Cejkova D."/>
            <person name="Kubasova T."/>
            <person name="Jahodarova E."/>
            <person name="Rychlik I."/>
        </authorList>
    </citation>
    <scope>NUCLEOTIDE SEQUENCE</scope>
    <source>
        <strain evidence="10">An824</strain>
    </source>
</reference>
<dbReference type="Gene3D" id="3.40.50.200">
    <property type="entry name" value="Peptidase S8/S53 domain"/>
    <property type="match status" value="2"/>
</dbReference>
<dbReference type="InterPro" id="IPR015500">
    <property type="entry name" value="Peptidase_S8_subtilisin-rel"/>
</dbReference>
<evidence type="ECO:0000256" key="1">
    <source>
        <dbReference type="ARBA" id="ARBA00011073"/>
    </source>
</evidence>
<name>A0A938WQT3_9BACT</name>
<dbReference type="InterPro" id="IPR023827">
    <property type="entry name" value="Peptidase_S8_Asp-AS"/>
</dbReference>
<dbReference type="PROSITE" id="PS00137">
    <property type="entry name" value="SUBTILASE_HIS"/>
    <property type="match status" value="1"/>
</dbReference>
<dbReference type="GO" id="GO:0006508">
    <property type="term" value="P:proteolysis"/>
    <property type="evidence" value="ECO:0007669"/>
    <property type="project" value="UniProtKB-KW"/>
</dbReference>
<comment type="caution">
    <text evidence="10">The sequence shown here is derived from an EMBL/GenBank/DDBJ whole genome shotgun (WGS) entry which is preliminary data.</text>
</comment>
<feature type="domain" description="Peptidase S8/S53" evidence="9">
    <location>
        <begin position="139"/>
        <end position="314"/>
    </location>
</feature>
<evidence type="ECO:0000256" key="8">
    <source>
        <dbReference type="SAM" id="SignalP"/>
    </source>
</evidence>
<dbReference type="InterPro" id="IPR050131">
    <property type="entry name" value="Peptidase_S8_subtilisin-like"/>
</dbReference>
<feature type="active site" description="Charge relay system" evidence="5 6">
    <location>
        <position position="148"/>
    </location>
</feature>
<accession>A0A938WQT3</accession>
<dbReference type="Pfam" id="PF00082">
    <property type="entry name" value="Peptidase_S8"/>
    <property type="match status" value="2"/>
</dbReference>
<feature type="signal peptide" evidence="8">
    <location>
        <begin position="1"/>
        <end position="19"/>
    </location>
</feature>
<comment type="similarity">
    <text evidence="1 6 7">Belongs to the peptidase S8 family.</text>
</comment>
<feature type="chain" id="PRO_5037151753" evidence="8">
    <location>
        <begin position="20"/>
        <end position="702"/>
    </location>
</feature>
<evidence type="ECO:0000256" key="4">
    <source>
        <dbReference type="ARBA" id="ARBA00022825"/>
    </source>
</evidence>
<evidence type="ECO:0000313" key="11">
    <source>
        <dbReference type="Proteomes" id="UP000706891"/>
    </source>
</evidence>
<dbReference type="RefSeq" id="WP_205102944.1">
    <property type="nucleotide sequence ID" value="NZ_JACJJG010000002.1"/>
</dbReference>
<dbReference type="InterPro" id="IPR023828">
    <property type="entry name" value="Peptidase_S8_Ser-AS"/>
</dbReference>
<dbReference type="SUPFAM" id="SSF52743">
    <property type="entry name" value="Subtilisin-like"/>
    <property type="match status" value="1"/>
</dbReference>
<evidence type="ECO:0000259" key="9">
    <source>
        <dbReference type="Pfam" id="PF00082"/>
    </source>
</evidence>
<keyword evidence="2 6" id="KW-0645">Protease</keyword>
<dbReference type="PROSITE" id="PS00138">
    <property type="entry name" value="SUBTILASE_SER"/>
    <property type="match status" value="1"/>
</dbReference>
<feature type="domain" description="Peptidase S8/S53" evidence="9">
    <location>
        <begin position="449"/>
        <end position="610"/>
    </location>
</feature>
<dbReference type="AlphaFoldDB" id="A0A938WQT3"/>
<evidence type="ECO:0000256" key="3">
    <source>
        <dbReference type="ARBA" id="ARBA00022801"/>
    </source>
</evidence>
<feature type="active site" description="Charge relay system" evidence="5 6">
    <location>
        <position position="560"/>
    </location>
</feature>
<dbReference type="InterPro" id="IPR022398">
    <property type="entry name" value="Peptidase_S8_His-AS"/>
</dbReference>
<gene>
    <name evidence="10" type="ORF">H6A34_01165</name>
</gene>
<keyword evidence="11" id="KW-1185">Reference proteome</keyword>
<dbReference type="InterPro" id="IPR000209">
    <property type="entry name" value="Peptidase_S8/S53_dom"/>
</dbReference>
<dbReference type="PROSITE" id="PS00136">
    <property type="entry name" value="SUBTILASE_ASP"/>
    <property type="match status" value="1"/>
</dbReference>
<keyword evidence="4 6" id="KW-0720">Serine protease</keyword>
<evidence type="ECO:0000256" key="7">
    <source>
        <dbReference type="RuleBase" id="RU003355"/>
    </source>
</evidence>
<dbReference type="InterPro" id="IPR036852">
    <property type="entry name" value="Peptidase_S8/S53_dom_sf"/>
</dbReference>
<evidence type="ECO:0000256" key="6">
    <source>
        <dbReference type="PROSITE-ProRule" id="PRU01240"/>
    </source>
</evidence>
<organism evidence="10 11">
    <name type="scientific">Marseilla massiliensis</name>
    <dbReference type="NCBI Taxonomy" id="1841864"/>
    <lineage>
        <taxon>Bacteria</taxon>
        <taxon>Pseudomonadati</taxon>
        <taxon>Bacteroidota</taxon>
        <taxon>Bacteroidia</taxon>
        <taxon>Bacteroidales</taxon>
        <taxon>Prevotellaceae</taxon>
        <taxon>Marseilla</taxon>
    </lineage>
</organism>
<evidence type="ECO:0000313" key="10">
    <source>
        <dbReference type="EMBL" id="MBM6672503.1"/>
    </source>
</evidence>
<dbReference type="EMBL" id="JACJJG010000002">
    <property type="protein sequence ID" value="MBM6672503.1"/>
    <property type="molecule type" value="Genomic_DNA"/>
</dbReference>
<feature type="active site" description="Charge relay system" evidence="5 6">
    <location>
        <position position="209"/>
    </location>
</feature>
<dbReference type="PRINTS" id="PR00723">
    <property type="entry name" value="SUBTILISIN"/>
</dbReference>
<keyword evidence="8" id="KW-0732">Signal</keyword>
<dbReference type="Proteomes" id="UP000706891">
    <property type="component" value="Unassembled WGS sequence"/>
</dbReference>
<evidence type="ECO:0000256" key="5">
    <source>
        <dbReference type="PIRSR" id="PIRSR615500-1"/>
    </source>
</evidence>